<dbReference type="InterPro" id="IPR000182">
    <property type="entry name" value="GNAT_dom"/>
</dbReference>
<comment type="caution">
    <text evidence="4">The sequence shown here is derived from an EMBL/GenBank/DDBJ whole genome shotgun (WGS) entry which is preliminary data.</text>
</comment>
<dbReference type="SUPFAM" id="SSF55729">
    <property type="entry name" value="Acyl-CoA N-acyltransferases (Nat)"/>
    <property type="match status" value="1"/>
</dbReference>
<organism evidence="4 5">
    <name type="scientific">Pseudonocardia yunnanensis</name>
    <dbReference type="NCBI Taxonomy" id="58107"/>
    <lineage>
        <taxon>Bacteria</taxon>
        <taxon>Bacillati</taxon>
        <taxon>Actinomycetota</taxon>
        <taxon>Actinomycetes</taxon>
        <taxon>Pseudonocardiales</taxon>
        <taxon>Pseudonocardiaceae</taxon>
        <taxon>Pseudonocardia</taxon>
    </lineage>
</organism>
<dbReference type="RefSeq" id="WP_344727353.1">
    <property type="nucleotide sequence ID" value="NZ_BAAAUS010000043.1"/>
</dbReference>
<feature type="domain" description="N-acetyltransferase" evidence="3">
    <location>
        <begin position="27"/>
        <end position="170"/>
    </location>
</feature>
<protein>
    <submittedName>
        <fullName evidence="4">MSMEG_0567/Sll0786 family nitrogen starvation N-acetyltransferase</fullName>
    </submittedName>
</protein>
<accession>A0ABW4F1T9</accession>
<dbReference type="PANTHER" id="PTHR43877:SF2">
    <property type="entry name" value="AMINOALKYLPHOSPHONATE N-ACETYLTRANSFERASE-RELATED"/>
    <property type="match status" value="1"/>
</dbReference>
<dbReference type="InterPro" id="IPR016181">
    <property type="entry name" value="Acyl_CoA_acyltransferase"/>
</dbReference>
<reference evidence="5" key="1">
    <citation type="journal article" date="2019" name="Int. J. Syst. Evol. Microbiol.">
        <title>The Global Catalogue of Microorganisms (GCM) 10K type strain sequencing project: providing services to taxonomists for standard genome sequencing and annotation.</title>
        <authorList>
            <consortium name="The Broad Institute Genomics Platform"/>
            <consortium name="The Broad Institute Genome Sequencing Center for Infectious Disease"/>
            <person name="Wu L."/>
            <person name="Ma J."/>
        </authorList>
    </citation>
    <scope>NUCLEOTIDE SEQUENCE [LARGE SCALE GENOMIC DNA]</scope>
    <source>
        <strain evidence="5">CCM 7043</strain>
    </source>
</reference>
<keyword evidence="2" id="KW-0012">Acyltransferase</keyword>
<dbReference type="InterPro" id="IPR024035">
    <property type="entry name" value="MSMEG_0567_GNAT"/>
</dbReference>
<dbReference type="Gene3D" id="3.40.630.30">
    <property type="match status" value="1"/>
</dbReference>
<dbReference type="Pfam" id="PF00583">
    <property type="entry name" value="Acetyltransf_1"/>
    <property type="match status" value="1"/>
</dbReference>
<evidence type="ECO:0000313" key="5">
    <source>
        <dbReference type="Proteomes" id="UP001597114"/>
    </source>
</evidence>
<sequence length="182" mass="19515">MSAPALSRPSRVRPVPAVNVLVGVDPVHCRPARDAAGIAAHHRIRHVVFVEEQGVFAETDMDAHDARTDVIHVLALHAGRPAGAVRLYPTGPGEWLGDRLAVLPEFRTANLGAPLVRFAVGAAGARGARLMRAHVQVANERFFQRLGWHTDGAVETYVGHPHVPMCIEPVAPCPWLAGATPP</sequence>
<proteinExistence type="predicted"/>
<evidence type="ECO:0000313" key="4">
    <source>
        <dbReference type="EMBL" id="MFD1520344.1"/>
    </source>
</evidence>
<dbReference type="EMBL" id="JBHUCO010000024">
    <property type="protein sequence ID" value="MFD1520344.1"/>
    <property type="molecule type" value="Genomic_DNA"/>
</dbReference>
<gene>
    <name evidence="4" type="ORF">ACFSJD_22815</name>
</gene>
<name>A0ABW4F1T9_9PSEU</name>
<dbReference type="PANTHER" id="PTHR43877">
    <property type="entry name" value="AMINOALKYLPHOSPHONATE N-ACETYLTRANSFERASE-RELATED-RELATED"/>
    <property type="match status" value="1"/>
</dbReference>
<dbReference type="PROSITE" id="PS51186">
    <property type="entry name" value="GNAT"/>
    <property type="match status" value="1"/>
</dbReference>
<dbReference type="NCBIfam" id="TIGR04045">
    <property type="entry name" value="MSMEG_0567_GNAT"/>
    <property type="match status" value="1"/>
</dbReference>
<dbReference type="InterPro" id="IPR050832">
    <property type="entry name" value="Bact_Acetyltransf"/>
</dbReference>
<evidence type="ECO:0000256" key="1">
    <source>
        <dbReference type="ARBA" id="ARBA00022679"/>
    </source>
</evidence>
<dbReference type="Proteomes" id="UP001597114">
    <property type="component" value="Unassembled WGS sequence"/>
</dbReference>
<evidence type="ECO:0000256" key="2">
    <source>
        <dbReference type="ARBA" id="ARBA00023315"/>
    </source>
</evidence>
<evidence type="ECO:0000259" key="3">
    <source>
        <dbReference type="PROSITE" id="PS51186"/>
    </source>
</evidence>
<keyword evidence="1" id="KW-0808">Transferase</keyword>
<keyword evidence="5" id="KW-1185">Reference proteome</keyword>